<organism evidence="2 3">
    <name type="scientific">Mikania micrantha</name>
    <name type="common">bitter vine</name>
    <dbReference type="NCBI Taxonomy" id="192012"/>
    <lineage>
        <taxon>Eukaryota</taxon>
        <taxon>Viridiplantae</taxon>
        <taxon>Streptophyta</taxon>
        <taxon>Embryophyta</taxon>
        <taxon>Tracheophyta</taxon>
        <taxon>Spermatophyta</taxon>
        <taxon>Magnoliopsida</taxon>
        <taxon>eudicotyledons</taxon>
        <taxon>Gunneridae</taxon>
        <taxon>Pentapetalae</taxon>
        <taxon>asterids</taxon>
        <taxon>campanulids</taxon>
        <taxon>Asterales</taxon>
        <taxon>Asteraceae</taxon>
        <taxon>Asteroideae</taxon>
        <taxon>Heliantheae alliance</taxon>
        <taxon>Eupatorieae</taxon>
        <taxon>Mikania</taxon>
    </lineage>
</organism>
<reference evidence="2 3" key="1">
    <citation type="submission" date="2019-05" db="EMBL/GenBank/DDBJ databases">
        <title>Mikania micrantha, genome provides insights into the molecular mechanism of rapid growth.</title>
        <authorList>
            <person name="Liu B."/>
        </authorList>
    </citation>
    <scope>NUCLEOTIDE SEQUENCE [LARGE SCALE GENOMIC DNA]</scope>
    <source>
        <strain evidence="2">NLD-2019</strain>
        <tissue evidence="2">Leaf</tissue>
    </source>
</reference>
<name>A0A5N6NL88_9ASTR</name>
<gene>
    <name evidence="2" type="ORF">E3N88_21038</name>
</gene>
<feature type="transmembrane region" description="Helical" evidence="1">
    <location>
        <begin position="93"/>
        <end position="111"/>
    </location>
</feature>
<evidence type="ECO:0000313" key="3">
    <source>
        <dbReference type="Proteomes" id="UP000326396"/>
    </source>
</evidence>
<proteinExistence type="predicted"/>
<keyword evidence="3" id="KW-1185">Reference proteome</keyword>
<keyword evidence="1" id="KW-1133">Transmembrane helix</keyword>
<dbReference type="AlphaFoldDB" id="A0A5N6NL88"/>
<comment type="caution">
    <text evidence="2">The sequence shown here is derived from an EMBL/GenBank/DDBJ whole genome shotgun (WGS) entry which is preliminary data.</text>
</comment>
<keyword evidence="1" id="KW-0472">Membrane</keyword>
<protein>
    <submittedName>
        <fullName evidence="2">Uncharacterized protein</fullName>
    </submittedName>
</protein>
<evidence type="ECO:0000256" key="1">
    <source>
        <dbReference type="SAM" id="Phobius"/>
    </source>
</evidence>
<keyword evidence="1" id="KW-0812">Transmembrane</keyword>
<dbReference type="EMBL" id="SZYD01000011">
    <property type="protein sequence ID" value="KAD4888965.1"/>
    <property type="molecule type" value="Genomic_DNA"/>
</dbReference>
<dbReference type="OrthoDB" id="723894at2759"/>
<feature type="transmembrane region" description="Helical" evidence="1">
    <location>
        <begin position="143"/>
        <end position="159"/>
    </location>
</feature>
<accession>A0A5N6NL88</accession>
<evidence type="ECO:0000313" key="2">
    <source>
        <dbReference type="EMBL" id="KAD4888965.1"/>
    </source>
</evidence>
<dbReference type="Proteomes" id="UP000326396">
    <property type="component" value="Linkage Group LG19"/>
</dbReference>
<sequence length="167" mass="19731">MRDSLRIRFFVSHFLPTSHRSSSPPLLRIKGGRRLGFEKTGEIMSEEVKDWFARRQISYYHEEVKGVLYLQFCSSKCPEMEGFLVSCHVRYTVLKFVFILMEVALILFIALDSNWERDLPLDPTREIDRFQEFVQSDIEFCKWIGIAVIIVQYYAFVVAKGRLKHKI</sequence>